<evidence type="ECO:0000313" key="1">
    <source>
        <dbReference type="EMBL" id="ADO73486.1"/>
    </source>
</evidence>
<accession>E3FVU6</accession>
<dbReference type="EMBL" id="CP002271">
    <property type="protein sequence ID" value="ADO73486.1"/>
    <property type="molecule type" value="Genomic_DNA"/>
</dbReference>
<proteinExistence type="predicted"/>
<dbReference type="Gene3D" id="1.10.390.10">
    <property type="entry name" value="Neutral Protease Domain 2"/>
    <property type="match status" value="1"/>
</dbReference>
<dbReference type="AlphaFoldDB" id="E3FVU6"/>
<organism evidence="1 2">
    <name type="scientific">Stigmatella aurantiaca (strain DW4/3-1)</name>
    <dbReference type="NCBI Taxonomy" id="378806"/>
    <lineage>
        <taxon>Bacteria</taxon>
        <taxon>Pseudomonadati</taxon>
        <taxon>Myxococcota</taxon>
        <taxon>Myxococcia</taxon>
        <taxon>Myxococcales</taxon>
        <taxon>Cystobacterineae</taxon>
        <taxon>Archangiaceae</taxon>
        <taxon>Stigmatella</taxon>
    </lineage>
</organism>
<dbReference type="KEGG" id="sur:STAUR_5724"/>
<sequence>MGSVEAEVDGTPSLPVVVKLLLTRCGMKKTGDGPLHRLPRRPLRLSSLLAIILSLSACGTVAPRLPPPRQEAVSRSLRYHVTYVREPGHALEVEVGLDQPGEQEFLFTQPGGVKTVWAFRDPAAPPLALPVQGGSVRLPRGTHSLRYRYPLDEIIRERGPGFFTGMGRGDARYLAGKSWLLRPRVASPSRRVELWLEGANALLPWVPAPEGHYVLTAADLVDSGFHSFGGHRCQARLPGAVLDVAILAPMRHLGDAAVCDWLGRTAGQLLTVRRTFPYPRVAVHVVPVEGDRTPNLFGMLMWSTPPSISLLVGQEARPEALEADWAALHEMLHLLHPAFVPRTPWISEGLATYFTELARARSGRHPPERAWAELLRGFERGREQAAGRTLEEMIEEDAPPGIYWVGAYLALLLDVELRRATQHQRGLEDVLAFLAGRGATSTPAAYGAAVDAVAGRPFFEEWWARRLREPAFAGLEGLLEALGVTLTPGGIQLRPARDSLLRESLEARSASGPW</sequence>
<dbReference type="Proteomes" id="UP000001351">
    <property type="component" value="Chromosome"/>
</dbReference>
<dbReference type="InterPro" id="IPR027268">
    <property type="entry name" value="Peptidase_M4/M1_CTD_sf"/>
</dbReference>
<dbReference type="eggNOG" id="COG3975">
    <property type="taxonomic scope" value="Bacteria"/>
</dbReference>
<keyword evidence="2" id="KW-1185">Reference proteome</keyword>
<gene>
    <name evidence="1" type="ordered locus">STAUR_5724</name>
</gene>
<dbReference type="HOGENOM" id="CLU_574551_0_0_7"/>
<dbReference type="STRING" id="378806.STAUR_5724"/>
<protein>
    <submittedName>
        <fullName evidence="1">Conserved uncharacterized protein</fullName>
    </submittedName>
</protein>
<evidence type="ECO:0000313" key="2">
    <source>
        <dbReference type="Proteomes" id="UP000001351"/>
    </source>
</evidence>
<reference evidence="1 2" key="1">
    <citation type="journal article" date="2011" name="Mol. Biol. Evol.">
        <title>Comparative genomic analysis of fruiting body formation in Myxococcales.</title>
        <authorList>
            <person name="Huntley S."/>
            <person name="Hamann N."/>
            <person name="Wegener-Feldbrugge S."/>
            <person name="Treuner-Lange A."/>
            <person name="Kube M."/>
            <person name="Reinhardt R."/>
            <person name="Klages S."/>
            <person name="Muller R."/>
            <person name="Ronning C.M."/>
            <person name="Nierman W.C."/>
            <person name="Sogaard-Andersen L."/>
        </authorList>
    </citation>
    <scope>NUCLEOTIDE SEQUENCE [LARGE SCALE GENOMIC DNA]</scope>
    <source>
        <strain evidence="1 2">DW4/3-1</strain>
    </source>
</reference>
<name>E3FVU6_STIAD</name>